<evidence type="ECO:0000313" key="2">
    <source>
        <dbReference type="Proteomes" id="UP000183982"/>
    </source>
</evidence>
<accession>A0A1M6PTK9</accession>
<dbReference type="STRING" id="1470563.SAMN05444000_11941"/>
<sequence>MRSGRSFLAHRAHISAFSIITPKSLDNLMRDKTALGRRFDMWHTLRTLGDGNKKPAEIADEVATGQALRL</sequence>
<evidence type="ECO:0000313" key="1">
    <source>
        <dbReference type="EMBL" id="SHK11236.1"/>
    </source>
</evidence>
<reference evidence="2" key="1">
    <citation type="submission" date="2016-11" db="EMBL/GenBank/DDBJ databases">
        <authorList>
            <person name="Varghese N."/>
            <person name="Submissions S."/>
        </authorList>
    </citation>
    <scope>NUCLEOTIDE SEQUENCE [LARGE SCALE GENOMIC DNA]</scope>
    <source>
        <strain evidence="2">DSM 100564</strain>
    </source>
</reference>
<gene>
    <name evidence="1" type="ORF">SAMN05444000_11941</name>
</gene>
<keyword evidence="2" id="KW-1185">Reference proteome</keyword>
<protein>
    <submittedName>
        <fullName evidence="1">Uncharacterized protein</fullName>
    </submittedName>
</protein>
<proteinExistence type="predicted"/>
<organism evidence="1 2">
    <name type="scientific">Shimia gijangensis</name>
    <dbReference type="NCBI Taxonomy" id="1470563"/>
    <lineage>
        <taxon>Bacteria</taxon>
        <taxon>Pseudomonadati</taxon>
        <taxon>Pseudomonadota</taxon>
        <taxon>Alphaproteobacteria</taxon>
        <taxon>Rhodobacterales</taxon>
        <taxon>Roseobacteraceae</taxon>
    </lineage>
</organism>
<dbReference type="AlphaFoldDB" id="A0A1M6PTK9"/>
<dbReference type="EMBL" id="FQZQ01000019">
    <property type="protein sequence ID" value="SHK11236.1"/>
    <property type="molecule type" value="Genomic_DNA"/>
</dbReference>
<name>A0A1M6PTK9_9RHOB</name>
<dbReference type="Proteomes" id="UP000183982">
    <property type="component" value="Unassembled WGS sequence"/>
</dbReference>